<evidence type="ECO:0000256" key="3">
    <source>
        <dbReference type="ARBA" id="ARBA00004910"/>
    </source>
</evidence>
<dbReference type="GO" id="GO:0008835">
    <property type="term" value="F:diaminohydroxyphosphoribosylaminopyrimidine deaminase activity"/>
    <property type="evidence" value="ECO:0007669"/>
    <property type="project" value="UniProtKB-EC"/>
</dbReference>
<dbReference type="PIRSF" id="PIRSF006769">
    <property type="entry name" value="RibD"/>
    <property type="match status" value="1"/>
</dbReference>
<dbReference type="FunFam" id="3.40.140.10:FF:000025">
    <property type="entry name" value="Riboflavin biosynthesis protein RibD"/>
    <property type="match status" value="1"/>
</dbReference>
<dbReference type="PANTHER" id="PTHR38011:SF7">
    <property type="entry name" value="2,5-DIAMINO-6-RIBOSYLAMINO-4(3H)-PYRIMIDINONE 5'-PHOSPHATE REDUCTASE"/>
    <property type="match status" value="1"/>
</dbReference>
<reference evidence="12" key="1">
    <citation type="submission" date="2018-06" db="EMBL/GenBank/DDBJ databases">
        <authorList>
            <person name="Zhirakovskaya E."/>
        </authorList>
    </citation>
    <scope>NUCLEOTIDE SEQUENCE</scope>
</reference>
<dbReference type="PROSITE" id="PS00903">
    <property type="entry name" value="CYT_DCMP_DEAMINASES_1"/>
    <property type="match status" value="1"/>
</dbReference>
<dbReference type="Pfam" id="PF00383">
    <property type="entry name" value="dCMP_cyt_deam_1"/>
    <property type="match status" value="1"/>
</dbReference>
<dbReference type="InterPro" id="IPR011549">
    <property type="entry name" value="RibD_C"/>
</dbReference>
<evidence type="ECO:0000256" key="5">
    <source>
        <dbReference type="ARBA" id="ARBA00022723"/>
    </source>
</evidence>
<keyword evidence="5" id="KW-0479">Metal-binding</keyword>
<dbReference type="InterPro" id="IPR016193">
    <property type="entry name" value="Cytidine_deaminase-like"/>
</dbReference>
<evidence type="ECO:0000256" key="7">
    <source>
        <dbReference type="ARBA" id="ARBA00022833"/>
    </source>
</evidence>
<keyword evidence="6 12" id="KW-0378">Hydrolase</keyword>
<dbReference type="Pfam" id="PF01872">
    <property type="entry name" value="RibD_C"/>
    <property type="match status" value="1"/>
</dbReference>
<dbReference type="SUPFAM" id="SSF53927">
    <property type="entry name" value="Cytidine deaminase-like"/>
    <property type="match status" value="1"/>
</dbReference>
<keyword evidence="9 12" id="KW-0560">Oxidoreductase</keyword>
<evidence type="ECO:0000256" key="4">
    <source>
        <dbReference type="ARBA" id="ARBA00022619"/>
    </source>
</evidence>
<dbReference type="GO" id="GO:0009231">
    <property type="term" value="P:riboflavin biosynthetic process"/>
    <property type="evidence" value="ECO:0007669"/>
    <property type="project" value="UniProtKB-UniPathway"/>
</dbReference>
<dbReference type="EC" id="3.5.4.26" evidence="12"/>
<proteinExistence type="predicted"/>
<dbReference type="SUPFAM" id="SSF53597">
    <property type="entry name" value="Dihydrofolate reductase-like"/>
    <property type="match status" value="1"/>
</dbReference>
<accession>A0A3B0XH76</accession>
<dbReference type="CDD" id="cd01284">
    <property type="entry name" value="Riboflavin_deaminase-reductase"/>
    <property type="match status" value="1"/>
</dbReference>
<dbReference type="Gene3D" id="3.40.140.10">
    <property type="entry name" value="Cytidine Deaminase, domain 2"/>
    <property type="match status" value="1"/>
</dbReference>
<keyword evidence="10" id="KW-0511">Multifunctional enzyme</keyword>
<dbReference type="InterPro" id="IPR050765">
    <property type="entry name" value="Riboflavin_Biosynth_HTPR"/>
</dbReference>
<dbReference type="InterPro" id="IPR024072">
    <property type="entry name" value="DHFR-like_dom_sf"/>
</dbReference>
<evidence type="ECO:0000256" key="1">
    <source>
        <dbReference type="ARBA" id="ARBA00001947"/>
    </source>
</evidence>
<dbReference type="EC" id="1.1.1.193" evidence="12"/>
<evidence type="ECO:0000259" key="11">
    <source>
        <dbReference type="PROSITE" id="PS51747"/>
    </source>
</evidence>
<dbReference type="Gene3D" id="3.40.430.10">
    <property type="entry name" value="Dihydrofolate Reductase, subunit A"/>
    <property type="match status" value="1"/>
</dbReference>
<evidence type="ECO:0000256" key="8">
    <source>
        <dbReference type="ARBA" id="ARBA00022857"/>
    </source>
</evidence>
<comment type="cofactor">
    <cofactor evidence="1">
        <name>Zn(2+)</name>
        <dbReference type="ChEBI" id="CHEBI:29105"/>
    </cofactor>
</comment>
<dbReference type="InterPro" id="IPR002125">
    <property type="entry name" value="CMP_dCMP_dom"/>
</dbReference>
<keyword evidence="8" id="KW-0521">NADP</keyword>
<name>A0A3B0XH76_9ZZZZ</name>
<dbReference type="InterPro" id="IPR004794">
    <property type="entry name" value="Eubact_RibD"/>
</dbReference>
<evidence type="ECO:0000313" key="12">
    <source>
        <dbReference type="EMBL" id="VAW67665.1"/>
    </source>
</evidence>
<dbReference type="AlphaFoldDB" id="A0A3B0XH76"/>
<dbReference type="EMBL" id="UOFJ01000286">
    <property type="protein sequence ID" value="VAW67665.1"/>
    <property type="molecule type" value="Genomic_DNA"/>
</dbReference>
<gene>
    <name evidence="12" type="ORF">MNBD_GAMMA10-2732</name>
</gene>
<dbReference type="PROSITE" id="PS51747">
    <property type="entry name" value="CYT_DCMP_DEAMINASES_2"/>
    <property type="match status" value="1"/>
</dbReference>
<evidence type="ECO:0000256" key="2">
    <source>
        <dbReference type="ARBA" id="ARBA00004882"/>
    </source>
</evidence>
<evidence type="ECO:0000256" key="6">
    <source>
        <dbReference type="ARBA" id="ARBA00022801"/>
    </source>
</evidence>
<dbReference type="GO" id="GO:0008703">
    <property type="term" value="F:5-amino-6-(5-phosphoribosylamino)uracil reductase activity"/>
    <property type="evidence" value="ECO:0007669"/>
    <property type="project" value="UniProtKB-EC"/>
</dbReference>
<dbReference type="GO" id="GO:0050661">
    <property type="term" value="F:NADP binding"/>
    <property type="evidence" value="ECO:0007669"/>
    <property type="project" value="InterPro"/>
</dbReference>
<comment type="pathway">
    <text evidence="2">Cofactor biosynthesis; riboflavin biosynthesis; 5-amino-6-(D-ribitylamino)uracil from GTP: step 2/4.</text>
</comment>
<dbReference type="NCBIfam" id="TIGR00227">
    <property type="entry name" value="ribD_Cterm"/>
    <property type="match status" value="1"/>
</dbReference>
<evidence type="ECO:0000256" key="9">
    <source>
        <dbReference type="ARBA" id="ARBA00023002"/>
    </source>
</evidence>
<dbReference type="PANTHER" id="PTHR38011">
    <property type="entry name" value="DIHYDROFOLATE REDUCTASE FAMILY PROTEIN (AFU_ORTHOLOGUE AFUA_8G06820)"/>
    <property type="match status" value="1"/>
</dbReference>
<dbReference type="NCBIfam" id="TIGR00326">
    <property type="entry name" value="eubact_ribD"/>
    <property type="match status" value="1"/>
</dbReference>
<keyword evidence="7" id="KW-0862">Zinc</keyword>
<dbReference type="UniPathway" id="UPA00275">
    <property type="reaction ID" value="UER00401"/>
</dbReference>
<evidence type="ECO:0000256" key="10">
    <source>
        <dbReference type="ARBA" id="ARBA00023268"/>
    </source>
</evidence>
<protein>
    <submittedName>
        <fullName evidence="12">Diaminohydroxyphosphoribosylaminopyrimidine deaminase / 5-amino-6-(5-phosphoribosylamino)uracil reductase</fullName>
        <ecNumber evidence="12">1.1.1.193</ecNumber>
        <ecNumber evidence="12">3.5.4.26</ecNumber>
    </submittedName>
</protein>
<dbReference type="GO" id="GO:0008270">
    <property type="term" value="F:zinc ion binding"/>
    <property type="evidence" value="ECO:0007669"/>
    <property type="project" value="InterPro"/>
</dbReference>
<organism evidence="12">
    <name type="scientific">hydrothermal vent metagenome</name>
    <dbReference type="NCBI Taxonomy" id="652676"/>
    <lineage>
        <taxon>unclassified sequences</taxon>
        <taxon>metagenomes</taxon>
        <taxon>ecological metagenomes</taxon>
    </lineage>
</organism>
<feature type="domain" description="CMP/dCMP-type deaminase" evidence="11">
    <location>
        <begin position="1"/>
        <end position="117"/>
    </location>
</feature>
<keyword evidence="4" id="KW-0686">Riboflavin biosynthesis</keyword>
<sequence length="373" mass="40008">MARAIQLAEKGLYTTQPNPRVGCVIVADNQGVGEGYHQLAGGPHAEIHALHQAGNQAQGATAYVSLEPCSHQGKTPPCADALISAGVSRVVCAMQDPNPLVSGQGLKKLEQAGINTQSGLLQAEAEALNPGFIKRMKSGLPYVRVKLAMSLDGRSAMASGESKWITGEAARADVQALRARSSVVLTGSGTVLADNPSMNVRLSRADFGIEVQAHQPLRAIVDGELKVPAECKIFQPQPCPQSREEKTAQCIVFTHKNLNTGEMVVEEANNRLRVNPGVCEGKIDLSAMLQWLAAQQQANEVHVEAGSVLCGALLAQRLVDEIVIYMAPHIMGDSAKGLFHLPELNAMRERVSLEIKEIRPIGKDWRITAVPVY</sequence>
<comment type="pathway">
    <text evidence="3">Cofactor biosynthesis; riboflavin biosynthesis; 5-amino-6-(D-ribitylamino)uracil from GTP: step 3/4.</text>
</comment>
<dbReference type="InterPro" id="IPR002734">
    <property type="entry name" value="RibDG_C"/>
</dbReference>
<dbReference type="InterPro" id="IPR016192">
    <property type="entry name" value="APOBEC/CMP_deaminase_Zn-bd"/>
</dbReference>